<sequence length="525" mass="58417">MASVAAFPGLAQAQALLDEQRPEQAAQAIMAHLRQHKDEPRGLAMLGQTAAMIGALGQAEHFMRKALATGYDTPELRSAFITVLLRREKVPEALALLEKAIEQGGEDNFRTLYSGVLTKIGRSDEALELQQELAAADPKNPQHQIALGHNLRAAGRVDEAVETFRKAIALAEGAGDAWWALASIRKKVLTDDEVMQLKRLVAHAREDRNAASVHFALARALHERSDYEGAFAHYEKGNWLRAESIGYDAAELREEVAQTRQIATAQCIAAFPDAPVGDVTPVFIVSLPRSGSTLLEQMLGSHHQIEAVGELQYVPAILRAMLEAATMRQKMTVPQLVASLTDHQAQAMGQDYLRRAALHRQSANPFFIDKLPHNWSNVFLIRRILPQAKIIDIRRPAMDCCFANFTQSFTDAHSSSFALEHIGRTYVDYVDYMAHFDEAAPGLVHHIDYTHLIEEPEPILRAALDHVGVEWDPAVLEYHKLERSVRTPSSEQVRRPLNRDGMAVWKPYSKWLDPLREALGSLAEG</sequence>
<organism evidence="3 4">
    <name type="scientific">Croceicoccus pelagius</name>
    <dbReference type="NCBI Taxonomy" id="1703341"/>
    <lineage>
        <taxon>Bacteria</taxon>
        <taxon>Pseudomonadati</taxon>
        <taxon>Pseudomonadota</taxon>
        <taxon>Alphaproteobacteria</taxon>
        <taxon>Sphingomonadales</taxon>
        <taxon>Erythrobacteraceae</taxon>
        <taxon>Croceicoccus</taxon>
    </lineage>
</organism>
<dbReference type="Pfam" id="PF13469">
    <property type="entry name" value="Sulfotransfer_3"/>
    <property type="match status" value="1"/>
</dbReference>
<dbReference type="InterPro" id="IPR019734">
    <property type="entry name" value="TPR_rpt"/>
</dbReference>
<dbReference type="InterPro" id="IPR011990">
    <property type="entry name" value="TPR-like_helical_dom_sf"/>
</dbReference>
<comment type="caution">
    <text evidence="3">The sequence shown here is derived from an EMBL/GenBank/DDBJ whole genome shotgun (WGS) entry which is preliminary data.</text>
</comment>
<dbReference type="InterPro" id="IPR027417">
    <property type="entry name" value="P-loop_NTPase"/>
</dbReference>
<dbReference type="SUPFAM" id="SSF52540">
    <property type="entry name" value="P-loop containing nucleoside triphosphate hydrolases"/>
    <property type="match status" value="1"/>
</dbReference>
<dbReference type="InterPro" id="IPR026634">
    <property type="entry name" value="TPST-like"/>
</dbReference>
<evidence type="ECO:0000313" key="4">
    <source>
        <dbReference type="Proteomes" id="UP000598997"/>
    </source>
</evidence>
<evidence type="ECO:0000313" key="3">
    <source>
        <dbReference type="EMBL" id="GGD42397.1"/>
    </source>
</evidence>
<reference evidence="3 4" key="1">
    <citation type="journal article" date="2014" name="Int. J. Syst. Evol. Microbiol.">
        <title>Complete genome sequence of Corynebacterium casei LMG S-19264T (=DSM 44701T), isolated from a smear-ripened cheese.</title>
        <authorList>
            <consortium name="US DOE Joint Genome Institute (JGI-PGF)"/>
            <person name="Walter F."/>
            <person name="Albersmeier A."/>
            <person name="Kalinowski J."/>
            <person name="Ruckert C."/>
        </authorList>
    </citation>
    <scope>NUCLEOTIDE SEQUENCE [LARGE SCALE GENOMIC DNA]</scope>
    <source>
        <strain evidence="3 4">CGMCC 1.15358</strain>
    </source>
</reference>
<dbReference type="SUPFAM" id="SSF48452">
    <property type="entry name" value="TPR-like"/>
    <property type="match status" value="1"/>
</dbReference>
<dbReference type="Gene3D" id="1.25.40.10">
    <property type="entry name" value="Tetratricopeptide repeat domain"/>
    <property type="match status" value="2"/>
</dbReference>
<dbReference type="PROSITE" id="PS50005">
    <property type="entry name" value="TPR"/>
    <property type="match status" value="1"/>
</dbReference>
<gene>
    <name evidence="3" type="ORF">GCM10010989_15500</name>
</gene>
<dbReference type="PANTHER" id="PTHR12788">
    <property type="entry name" value="PROTEIN-TYROSINE SULFOTRANSFERASE 2"/>
    <property type="match status" value="1"/>
</dbReference>
<name>A0A916YEL9_9SPHN</name>
<protein>
    <recommendedName>
        <fullName evidence="5">Sulfotransferase</fullName>
    </recommendedName>
</protein>
<dbReference type="GO" id="GO:0008476">
    <property type="term" value="F:protein-tyrosine sulfotransferase activity"/>
    <property type="evidence" value="ECO:0007669"/>
    <property type="project" value="InterPro"/>
</dbReference>
<keyword evidence="2" id="KW-0802">TPR repeat</keyword>
<dbReference type="EMBL" id="BMIO01000004">
    <property type="protein sequence ID" value="GGD42397.1"/>
    <property type="molecule type" value="Genomic_DNA"/>
</dbReference>
<accession>A0A916YEL9</accession>
<dbReference type="Gene3D" id="3.40.50.300">
    <property type="entry name" value="P-loop containing nucleotide triphosphate hydrolases"/>
    <property type="match status" value="1"/>
</dbReference>
<feature type="repeat" description="TPR" evidence="2">
    <location>
        <begin position="141"/>
        <end position="174"/>
    </location>
</feature>
<dbReference type="PANTHER" id="PTHR12788:SF10">
    <property type="entry name" value="PROTEIN-TYROSINE SULFOTRANSFERASE"/>
    <property type="match status" value="1"/>
</dbReference>
<dbReference type="Pfam" id="PF13429">
    <property type="entry name" value="TPR_15"/>
    <property type="match status" value="1"/>
</dbReference>
<evidence type="ECO:0000256" key="1">
    <source>
        <dbReference type="ARBA" id="ARBA00022679"/>
    </source>
</evidence>
<keyword evidence="1" id="KW-0808">Transferase</keyword>
<evidence type="ECO:0000256" key="2">
    <source>
        <dbReference type="PROSITE-ProRule" id="PRU00339"/>
    </source>
</evidence>
<evidence type="ECO:0008006" key="5">
    <source>
        <dbReference type="Google" id="ProtNLM"/>
    </source>
</evidence>
<keyword evidence="4" id="KW-1185">Reference proteome</keyword>
<proteinExistence type="predicted"/>
<dbReference type="AlphaFoldDB" id="A0A916YEL9"/>
<dbReference type="Proteomes" id="UP000598997">
    <property type="component" value="Unassembled WGS sequence"/>
</dbReference>
<dbReference type="SMART" id="SM00028">
    <property type="entry name" value="TPR"/>
    <property type="match status" value="3"/>
</dbReference>